<proteinExistence type="predicted"/>
<organism evidence="2 3">
    <name type="scientific">Schizopora paradoxa</name>
    <dbReference type="NCBI Taxonomy" id="27342"/>
    <lineage>
        <taxon>Eukaryota</taxon>
        <taxon>Fungi</taxon>
        <taxon>Dikarya</taxon>
        <taxon>Basidiomycota</taxon>
        <taxon>Agaricomycotina</taxon>
        <taxon>Agaricomycetes</taxon>
        <taxon>Hymenochaetales</taxon>
        <taxon>Schizoporaceae</taxon>
        <taxon>Schizopora</taxon>
    </lineage>
</organism>
<sequence length="205" mass="20182">MFSTLLSATFIFAAAAIQGVSADFAISTPSLVQCETAHVSWAKAAAPYNLAVVHSNDPCGDVLLDLGDHNGTTMSWVVNLPVGTQVMFSLLDNGDDEAWSGNMTVTAGNNTSCLSGSSATTDVVSATLATGTTDVAAATGAASGTTLVVDNVPSATTGADGVATPVGAANAGELGNSSGALSSAVLSRSTAIFGSAVAIFAAMML</sequence>
<dbReference type="EMBL" id="KQ085971">
    <property type="protein sequence ID" value="KLO12749.1"/>
    <property type="molecule type" value="Genomic_DNA"/>
</dbReference>
<evidence type="ECO:0000256" key="1">
    <source>
        <dbReference type="SAM" id="SignalP"/>
    </source>
</evidence>
<dbReference type="OrthoDB" id="3259746at2759"/>
<feature type="chain" id="PRO_5005201588" evidence="1">
    <location>
        <begin position="23"/>
        <end position="205"/>
    </location>
</feature>
<name>A0A0H2RLH6_9AGAM</name>
<evidence type="ECO:0000313" key="3">
    <source>
        <dbReference type="Proteomes" id="UP000053477"/>
    </source>
</evidence>
<reference evidence="2 3" key="1">
    <citation type="submission" date="2015-04" db="EMBL/GenBank/DDBJ databases">
        <title>Complete genome sequence of Schizopora paradoxa KUC8140, a cosmopolitan wood degrader in East Asia.</title>
        <authorList>
            <consortium name="DOE Joint Genome Institute"/>
            <person name="Min B."/>
            <person name="Park H."/>
            <person name="Jang Y."/>
            <person name="Kim J.-J."/>
            <person name="Kim K.H."/>
            <person name="Pangilinan J."/>
            <person name="Lipzen A."/>
            <person name="Riley R."/>
            <person name="Grigoriev I.V."/>
            <person name="Spatafora J.W."/>
            <person name="Choi I.-G."/>
        </authorList>
    </citation>
    <scope>NUCLEOTIDE SEQUENCE [LARGE SCALE GENOMIC DNA]</scope>
    <source>
        <strain evidence="2 3">KUC8140</strain>
    </source>
</reference>
<gene>
    <name evidence="2" type="ORF">SCHPADRAFT_853446</name>
</gene>
<keyword evidence="3" id="KW-1185">Reference proteome</keyword>
<evidence type="ECO:0000313" key="2">
    <source>
        <dbReference type="EMBL" id="KLO12749.1"/>
    </source>
</evidence>
<dbReference type="InParanoid" id="A0A0H2RLH6"/>
<dbReference type="PANTHER" id="PTHR37487">
    <property type="entry name" value="CHROMOSOME 1, WHOLE GENOME SHOTGUN SEQUENCE"/>
    <property type="match status" value="1"/>
</dbReference>
<dbReference type="AlphaFoldDB" id="A0A0H2RLH6"/>
<dbReference type="PANTHER" id="PTHR37487:SF3">
    <property type="entry name" value="CLEAVAGE_POLYADENYLATION SPECIFICITY FACTOR A SUBUNIT N-TERMINAL DOMAIN-CONTAINING PROTEIN"/>
    <property type="match status" value="1"/>
</dbReference>
<feature type="signal peptide" evidence="1">
    <location>
        <begin position="1"/>
        <end position="22"/>
    </location>
</feature>
<keyword evidence="1" id="KW-0732">Signal</keyword>
<protein>
    <submittedName>
        <fullName evidence="2">Uncharacterized protein</fullName>
    </submittedName>
</protein>
<dbReference type="Proteomes" id="UP000053477">
    <property type="component" value="Unassembled WGS sequence"/>
</dbReference>
<accession>A0A0H2RLH6</accession>